<evidence type="ECO:0000313" key="4">
    <source>
        <dbReference type="Proteomes" id="UP000004295"/>
    </source>
</evidence>
<evidence type="ECO:0000313" key="3">
    <source>
        <dbReference type="EMBL" id="EEN83600.1"/>
    </source>
</evidence>
<feature type="domain" description="Outer membrane protein beta-barrel" evidence="2">
    <location>
        <begin position="45"/>
        <end position="235"/>
    </location>
</feature>
<name>C3J847_POREA</name>
<dbReference type="InterPro" id="IPR025665">
    <property type="entry name" value="Beta-barrel_OMP_2"/>
</dbReference>
<dbReference type="AlphaFoldDB" id="C3J847"/>
<evidence type="ECO:0000256" key="1">
    <source>
        <dbReference type="SAM" id="SignalP"/>
    </source>
</evidence>
<keyword evidence="4" id="KW-1185">Reference proteome</keyword>
<comment type="caution">
    <text evidence="3">The sequence shown here is derived from an EMBL/GenBank/DDBJ whole genome shotgun (WGS) entry which is preliminary data.</text>
</comment>
<accession>C3J847</accession>
<dbReference type="RefSeq" id="WP_004332067.1">
    <property type="nucleotide sequence ID" value="NZ_ACNN01000005.1"/>
</dbReference>
<dbReference type="EMBL" id="ACNN01000005">
    <property type="protein sequence ID" value="EEN83600.1"/>
    <property type="molecule type" value="Genomic_DNA"/>
</dbReference>
<evidence type="ECO:0000259" key="2">
    <source>
        <dbReference type="Pfam" id="PF13568"/>
    </source>
</evidence>
<protein>
    <recommendedName>
        <fullName evidence="2">Outer membrane protein beta-barrel domain-containing protein</fullName>
    </recommendedName>
</protein>
<organism evidence="3 4">
    <name type="scientific">Porphyromonas endodontalis (strain ATCC 35406 / DSM 24491 / JCM 8526 / CCUG 16442 / BCRC 14492 / NCTC 13058 / HG 370)</name>
    <name type="common">Bacteroides endodontalis</name>
    <dbReference type="NCBI Taxonomy" id="553175"/>
    <lineage>
        <taxon>Bacteria</taxon>
        <taxon>Pseudomonadati</taxon>
        <taxon>Bacteroidota</taxon>
        <taxon>Bacteroidia</taxon>
        <taxon>Bacteroidales</taxon>
        <taxon>Porphyromonadaceae</taxon>
        <taxon>Porphyromonas</taxon>
    </lineage>
</organism>
<feature type="signal peptide" evidence="1">
    <location>
        <begin position="1"/>
        <end position="18"/>
    </location>
</feature>
<dbReference type="Proteomes" id="UP000004295">
    <property type="component" value="Unassembled WGS sequence"/>
</dbReference>
<proteinExistence type="predicted"/>
<sequence>MKQILLTAVILAMGIAPAFGQKHVQNEKKHSVTHNERHFSTKSRRNRPTRVHLYAGLGTSNVKLLTQGLRVESESNLLSPTVGINVRIPINDVALFLTPGLSYNQRGMRFVFQTPGVGVTMVRTPIHTLSGNLLLGTGLGSNDFRLRFSCGFYAGYAIAGSAIMKVSKEGGNVEVYETDLFNGDKSLPSGGISFDGFNNGKVLPALKRFDLGTRVSWDFEFGNHYNLSFTFDHSILNQSNNETVKLYHRSAFTTIGYTF</sequence>
<feature type="chain" id="PRO_5002926283" description="Outer membrane protein beta-barrel domain-containing protein" evidence="1">
    <location>
        <begin position="19"/>
        <end position="259"/>
    </location>
</feature>
<gene>
    <name evidence="3" type="ORF">POREN0001_1289</name>
</gene>
<dbReference type="GeneID" id="93365599"/>
<reference evidence="3 4" key="1">
    <citation type="submission" date="2009-04" db="EMBL/GenBank/DDBJ databases">
        <authorList>
            <person name="Sebastian Y."/>
            <person name="Madupu R."/>
            <person name="Durkin A.S."/>
            <person name="Torralba M."/>
            <person name="Methe B."/>
            <person name="Sutton G.G."/>
            <person name="Strausberg R.L."/>
            <person name="Nelson K.E."/>
        </authorList>
    </citation>
    <scope>NUCLEOTIDE SEQUENCE [LARGE SCALE GENOMIC DNA]</scope>
    <source>
        <strain evidence="4">ATCC 35406 / BCRC 14492 / JCM 8526 / NCTC 13058 / HG 370</strain>
    </source>
</reference>
<keyword evidence="1" id="KW-0732">Signal</keyword>
<dbReference type="Pfam" id="PF13568">
    <property type="entry name" value="OMP_b-brl_2"/>
    <property type="match status" value="1"/>
</dbReference>